<feature type="transmembrane region" description="Helical" evidence="11">
    <location>
        <begin position="78"/>
        <end position="97"/>
    </location>
</feature>
<evidence type="ECO:0000256" key="11">
    <source>
        <dbReference type="SAM" id="Phobius"/>
    </source>
</evidence>
<feature type="transmembrane region" description="Helical" evidence="11">
    <location>
        <begin position="194"/>
        <end position="213"/>
    </location>
</feature>
<feature type="transmembrane region" description="Helical" evidence="11">
    <location>
        <begin position="338"/>
        <end position="360"/>
    </location>
</feature>
<dbReference type="InterPro" id="IPR036259">
    <property type="entry name" value="MFS_trans_sf"/>
</dbReference>
<feature type="domain" description="Major facilitator superfamily (MFS) profile" evidence="12">
    <location>
        <begin position="13"/>
        <end position="421"/>
    </location>
</feature>
<keyword evidence="10 11" id="KW-0472">Membrane</keyword>
<dbReference type="SUPFAM" id="SSF103473">
    <property type="entry name" value="MFS general substrate transporter"/>
    <property type="match status" value="1"/>
</dbReference>
<dbReference type="GO" id="GO:0055056">
    <property type="term" value="F:D-glucose transmembrane transporter activity"/>
    <property type="evidence" value="ECO:0007669"/>
    <property type="project" value="InterPro"/>
</dbReference>
<evidence type="ECO:0000256" key="6">
    <source>
        <dbReference type="ARBA" id="ARBA00022519"/>
    </source>
</evidence>
<dbReference type="InterPro" id="IPR050375">
    <property type="entry name" value="MFS_TsgA-like"/>
</dbReference>
<comment type="similarity">
    <text evidence="3">Belongs to the major facilitator superfamily. FHS transporter (TC 2.A.1.7) family.</text>
</comment>
<feature type="transmembrane region" description="Helical" evidence="11">
    <location>
        <begin position="9"/>
        <end position="27"/>
    </location>
</feature>
<organism evidence="13 14">
    <name type="scientific">Massilia eburnea</name>
    <dbReference type="NCBI Taxonomy" id="1776165"/>
    <lineage>
        <taxon>Bacteria</taxon>
        <taxon>Pseudomonadati</taxon>
        <taxon>Pseudomonadota</taxon>
        <taxon>Betaproteobacteria</taxon>
        <taxon>Burkholderiales</taxon>
        <taxon>Oxalobacteraceae</taxon>
        <taxon>Telluria group</taxon>
        <taxon>Massilia</taxon>
    </lineage>
</organism>
<protein>
    <submittedName>
        <fullName evidence="13">L-fucose:H+ symporter permease</fullName>
    </submittedName>
</protein>
<dbReference type="GO" id="GO:0005886">
    <property type="term" value="C:plasma membrane"/>
    <property type="evidence" value="ECO:0007669"/>
    <property type="project" value="UniProtKB-SubCell"/>
</dbReference>
<dbReference type="Gene3D" id="1.20.1250.20">
    <property type="entry name" value="MFS general substrate transporter like domains"/>
    <property type="match status" value="2"/>
</dbReference>
<evidence type="ECO:0000313" key="13">
    <source>
        <dbReference type="EMBL" id="MTW09969.1"/>
    </source>
</evidence>
<evidence type="ECO:0000256" key="3">
    <source>
        <dbReference type="ARBA" id="ARBA00009120"/>
    </source>
</evidence>
<dbReference type="Proteomes" id="UP000472320">
    <property type="component" value="Unassembled WGS sequence"/>
</dbReference>
<dbReference type="GO" id="GO:0005354">
    <property type="term" value="F:galactose transmembrane transporter activity"/>
    <property type="evidence" value="ECO:0007669"/>
    <property type="project" value="InterPro"/>
</dbReference>
<evidence type="ECO:0000256" key="2">
    <source>
        <dbReference type="ARBA" id="ARBA00004429"/>
    </source>
</evidence>
<evidence type="ECO:0000256" key="4">
    <source>
        <dbReference type="ARBA" id="ARBA00022448"/>
    </source>
</evidence>
<feature type="transmembrane region" description="Helical" evidence="11">
    <location>
        <begin position="278"/>
        <end position="302"/>
    </location>
</feature>
<evidence type="ECO:0000256" key="7">
    <source>
        <dbReference type="ARBA" id="ARBA00022597"/>
    </source>
</evidence>
<dbReference type="AlphaFoldDB" id="A0A6L6QCT6"/>
<dbReference type="PANTHER" id="PTHR43702">
    <property type="entry name" value="L-FUCOSE-PROTON SYMPORTER"/>
    <property type="match status" value="1"/>
</dbReference>
<dbReference type="InterPro" id="IPR020846">
    <property type="entry name" value="MFS_dom"/>
</dbReference>
<evidence type="ECO:0000256" key="1">
    <source>
        <dbReference type="ARBA" id="ARBA00003321"/>
    </source>
</evidence>
<evidence type="ECO:0000256" key="5">
    <source>
        <dbReference type="ARBA" id="ARBA00022475"/>
    </source>
</evidence>
<reference evidence="13 14" key="1">
    <citation type="submission" date="2019-11" db="EMBL/GenBank/DDBJ databases">
        <title>Type strains purchased from KCTC, JCM and DSMZ.</title>
        <authorList>
            <person name="Lu H."/>
        </authorList>
    </citation>
    <scope>NUCLEOTIDE SEQUENCE [LARGE SCALE GENOMIC DNA]</scope>
    <source>
        <strain evidence="13 14">JCM 31587</strain>
    </source>
</reference>
<feature type="transmembrane region" description="Helical" evidence="11">
    <location>
        <begin position="141"/>
        <end position="164"/>
    </location>
</feature>
<dbReference type="CDD" id="cd17394">
    <property type="entry name" value="MFS_FucP_like"/>
    <property type="match status" value="1"/>
</dbReference>
<dbReference type="OrthoDB" id="9795150at2"/>
<dbReference type="RefSeq" id="WP_155452922.1">
    <property type="nucleotide sequence ID" value="NZ_WNKX01000003.1"/>
</dbReference>
<dbReference type="InterPro" id="IPR011701">
    <property type="entry name" value="MFS"/>
</dbReference>
<evidence type="ECO:0000259" key="12">
    <source>
        <dbReference type="PROSITE" id="PS50850"/>
    </source>
</evidence>
<feature type="transmembrane region" description="Helical" evidence="11">
    <location>
        <begin position="398"/>
        <end position="416"/>
    </location>
</feature>
<dbReference type="GO" id="GO:1904659">
    <property type="term" value="P:D-glucose transmembrane transport"/>
    <property type="evidence" value="ECO:0007669"/>
    <property type="project" value="InterPro"/>
</dbReference>
<keyword evidence="14" id="KW-1185">Reference proteome</keyword>
<evidence type="ECO:0000313" key="14">
    <source>
        <dbReference type="Proteomes" id="UP000472320"/>
    </source>
</evidence>
<feature type="transmembrane region" description="Helical" evidence="11">
    <location>
        <begin position="103"/>
        <end position="120"/>
    </location>
</feature>
<name>A0A6L6QCT6_9BURK</name>
<sequence length="438" mass="45972">MTEASSRQSYAFAFVMTTSLFFMWGFVHNLDPILIPHLRRAFNLTVLQSALVDSAVFVAYFVMALPAGMLIRRVGYKWAMIFGLSLFAAGALLFLPAADTHRYAVFLAALFIIACGLAVLETAANPYISMLGRPERAVQRLNLAQSFNGLAATLAPIVGARLILVDGVPDAQLQAMPESLRQATLAAEAASVKGPYLAIALVIMLIAVIFYFLKMPAVGAAGGGAAGQAAPAAAGSALLRAMRKASIRRAAIAQFFYVGAQVCVFSFFILYASQAAGLAQVAAADYLGWGCGLAFVCGRFAGTWLMKYFASARLLFSYALACAGLSAVAMFAGGMAGVAAVIGIAFFMSIMFPTIFALGIHGAGADTEMGSSLIIMSIVGGAVLPLVFGYISDATHNLQYGFAAPLLCFLVIAWFARAAAREQGAQAAVANDGVLQHV</sequence>
<dbReference type="PANTHER" id="PTHR43702:SF3">
    <property type="entry name" value="PROTEIN TSGA"/>
    <property type="match status" value="1"/>
</dbReference>
<keyword evidence="8 11" id="KW-0812">Transmembrane</keyword>
<proteinExistence type="inferred from homology"/>
<feature type="transmembrane region" description="Helical" evidence="11">
    <location>
        <begin position="47"/>
        <end position="71"/>
    </location>
</feature>
<dbReference type="InterPro" id="IPR005275">
    <property type="entry name" value="Lfuc_symporter_FucP"/>
</dbReference>
<keyword evidence="6" id="KW-0997">Cell inner membrane</keyword>
<dbReference type="PROSITE" id="PS50850">
    <property type="entry name" value="MFS"/>
    <property type="match status" value="1"/>
</dbReference>
<dbReference type="InterPro" id="IPR005964">
    <property type="entry name" value="Glc/Gal_transptr_bac"/>
</dbReference>
<dbReference type="NCBIfam" id="TIGR01272">
    <property type="entry name" value="gluP"/>
    <property type="match status" value="1"/>
</dbReference>
<feature type="transmembrane region" description="Helical" evidence="11">
    <location>
        <begin position="372"/>
        <end position="392"/>
    </location>
</feature>
<gene>
    <name evidence="13" type="primary">fucP</name>
    <name evidence="13" type="ORF">GM658_05095</name>
</gene>
<dbReference type="EMBL" id="WNKX01000003">
    <property type="protein sequence ID" value="MTW09969.1"/>
    <property type="molecule type" value="Genomic_DNA"/>
</dbReference>
<dbReference type="GO" id="GO:0015535">
    <property type="term" value="F:fucose:proton symporter activity"/>
    <property type="evidence" value="ECO:0007669"/>
    <property type="project" value="InterPro"/>
</dbReference>
<feature type="transmembrane region" description="Helical" evidence="11">
    <location>
        <begin position="314"/>
        <end position="332"/>
    </location>
</feature>
<comment type="subcellular location">
    <subcellularLocation>
        <location evidence="2">Cell inner membrane</location>
        <topology evidence="2">Multi-pass membrane protein</topology>
    </subcellularLocation>
</comment>
<evidence type="ECO:0000256" key="9">
    <source>
        <dbReference type="ARBA" id="ARBA00022989"/>
    </source>
</evidence>
<evidence type="ECO:0000256" key="10">
    <source>
        <dbReference type="ARBA" id="ARBA00023136"/>
    </source>
</evidence>
<comment type="caution">
    <text evidence="13">The sequence shown here is derived from an EMBL/GenBank/DDBJ whole genome shotgun (WGS) entry which is preliminary data.</text>
</comment>
<feature type="transmembrane region" description="Helical" evidence="11">
    <location>
        <begin position="250"/>
        <end position="272"/>
    </location>
</feature>
<keyword evidence="4" id="KW-0813">Transport</keyword>
<evidence type="ECO:0000256" key="8">
    <source>
        <dbReference type="ARBA" id="ARBA00022692"/>
    </source>
</evidence>
<dbReference type="NCBIfam" id="TIGR00885">
    <property type="entry name" value="fucP"/>
    <property type="match status" value="1"/>
</dbReference>
<keyword evidence="7" id="KW-0762">Sugar transport</keyword>
<accession>A0A6L6QCT6</accession>
<keyword evidence="9 11" id="KW-1133">Transmembrane helix</keyword>
<keyword evidence="5" id="KW-1003">Cell membrane</keyword>
<comment type="function">
    <text evidence="1">Intake of glucose and galactose.</text>
</comment>
<dbReference type="Pfam" id="PF07690">
    <property type="entry name" value="MFS_1"/>
    <property type="match status" value="1"/>
</dbReference>